<evidence type="ECO:0000313" key="6">
    <source>
        <dbReference type="Proteomes" id="UP000011124"/>
    </source>
</evidence>
<dbReference type="PANTHER" id="PTHR46797:SF1">
    <property type="entry name" value="METHYLPHOSPHONATE SYNTHASE"/>
    <property type="match status" value="1"/>
</dbReference>
<feature type="domain" description="HTH cro/C1-type" evidence="2">
    <location>
        <begin position="21"/>
        <end position="76"/>
    </location>
</feature>
<gene>
    <name evidence="3" type="ordered locus">Selsp_1546</name>
    <name evidence="4" type="ORF">SELSPUOL_00644</name>
</gene>
<dbReference type="EMBL" id="CP002637">
    <property type="protein sequence ID" value="AEC00503.1"/>
    <property type="molecule type" value="Genomic_DNA"/>
</dbReference>
<dbReference type="Pfam" id="PF01381">
    <property type="entry name" value="HTH_3"/>
    <property type="match status" value="1"/>
</dbReference>
<evidence type="ECO:0000259" key="2">
    <source>
        <dbReference type="PROSITE" id="PS50943"/>
    </source>
</evidence>
<accession>C9LT64</accession>
<proteinExistence type="predicted"/>
<dbReference type="GO" id="GO:0005829">
    <property type="term" value="C:cytosol"/>
    <property type="evidence" value="ECO:0007669"/>
    <property type="project" value="TreeGrafter"/>
</dbReference>
<evidence type="ECO:0000313" key="4">
    <source>
        <dbReference type="EMBL" id="EEX77910.1"/>
    </source>
</evidence>
<dbReference type="RefSeq" id="WP_006191590.1">
    <property type="nucleotide sequence ID" value="NC_015437.1"/>
</dbReference>
<dbReference type="CDD" id="cd00093">
    <property type="entry name" value="HTH_XRE"/>
    <property type="match status" value="1"/>
</dbReference>
<dbReference type="Gene3D" id="1.10.260.40">
    <property type="entry name" value="lambda repressor-like DNA-binding domains"/>
    <property type="match status" value="1"/>
</dbReference>
<dbReference type="InterPro" id="IPR001387">
    <property type="entry name" value="Cro/C1-type_HTH"/>
</dbReference>
<dbReference type="KEGG" id="ssg:Selsp_1546"/>
<dbReference type="STRING" id="546271.Selsp_1546"/>
<dbReference type="GO" id="GO:0003700">
    <property type="term" value="F:DNA-binding transcription factor activity"/>
    <property type="evidence" value="ECO:0007669"/>
    <property type="project" value="TreeGrafter"/>
</dbReference>
<dbReference type="InterPro" id="IPR010982">
    <property type="entry name" value="Lambda_DNA-bd_dom_sf"/>
</dbReference>
<dbReference type="PROSITE" id="PS50943">
    <property type="entry name" value="HTH_CROC1"/>
    <property type="match status" value="1"/>
</dbReference>
<dbReference type="SMART" id="SM00530">
    <property type="entry name" value="HTH_XRE"/>
    <property type="match status" value="1"/>
</dbReference>
<dbReference type="PANTHER" id="PTHR46797">
    <property type="entry name" value="HTH-TYPE TRANSCRIPTIONAL REGULATOR"/>
    <property type="match status" value="1"/>
</dbReference>
<dbReference type="Proteomes" id="UP000011124">
    <property type="component" value="Chromosome"/>
</dbReference>
<dbReference type="Proteomes" id="UP000003505">
    <property type="component" value="Unassembled WGS sequence"/>
</dbReference>
<dbReference type="eggNOG" id="COG1396">
    <property type="taxonomic scope" value="Bacteria"/>
</dbReference>
<name>C9LT64_SELS3</name>
<dbReference type="HOGENOM" id="CLU_066192_29_2_9"/>
<sequence length="82" mass="9324">MISITGTDGFQREFRILGQRIAYYRKLQGLSQEEFSKDVGISKSYLSKIERGDIQGISFVTVMEIARSLEAKVTKLLDFDEA</sequence>
<reference evidence="4 5" key="1">
    <citation type="submission" date="2009-09" db="EMBL/GenBank/DDBJ databases">
        <authorList>
            <person name="Weinstock G."/>
            <person name="Sodergren E."/>
            <person name="Clifton S."/>
            <person name="Fulton L."/>
            <person name="Fulton B."/>
            <person name="Courtney L."/>
            <person name="Fronick C."/>
            <person name="Harrison M."/>
            <person name="Strong C."/>
            <person name="Farmer C."/>
            <person name="Delahaunty K."/>
            <person name="Markovic C."/>
            <person name="Hall O."/>
            <person name="Minx P."/>
            <person name="Tomlinson C."/>
            <person name="Mitreva M."/>
            <person name="Nelson J."/>
            <person name="Hou S."/>
            <person name="Wollam A."/>
            <person name="Pepin K.H."/>
            <person name="Johnson M."/>
            <person name="Bhonagiri V."/>
            <person name="Nash W.E."/>
            <person name="Warren W."/>
            <person name="Chinwalla A."/>
            <person name="Mardis E.R."/>
            <person name="Wilson R.K."/>
        </authorList>
    </citation>
    <scope>NUCLEOTIDE SEQUENCE [LARGE SCALE GENOMIC DNA]</scope>
    <source>
        <strain evidence="4">ATCC 35185</strain>
        <strain evidence="5">ATCC 35185 / DSM 20758 / VPI D19B-28</strain>
    </source>
</reference>
<evidence type="ECO:0000313" key="5">
    <source>
        <dbReference type="Proteomes" id="UP000003505"/>
    </source>
</evidence>
<dbReference type="OrthoDB" id="1629646at2"/>
<dbReference type="GO" id="GO:0003677">
    <property type="term" value="F:DNA binding"/>
    <property type="evidence" value="ECO:0007669"/>
    <property type="project" value="UniProtKB-KW"/>
</dbReference>
<dbReference type="InterPro" id="IPR050807">
    <property type="entry name" value="TransReg_Diox_bact_type"/>
</dbReference>
<dbReference type="AlphaFoldDB" id="C9LT64"/>
<evidence type="ECO:0000256" key="1">
    <source>
        <dbReference type="ARBA" id="ARBA00023125"/>
    </source>
</evidence>
<keyword evidence="6" id="KW-1185">Reference proteome</keyword>
<evidence type="ECO:0000313" key="3">
    <source>
        <dbReference type="EMBL" id="AEC00503.1"/>
    </source>
</evidence>
<dbReference type="EMBL" id="ACKP02000012">
    <property type="protein sequence ID" value="EEX77910.1"/>
    <property type="molecule type" value="Genomic_DNA"/>
</dbReference>
<keyword evidence="1 4" id="KW-0238">DNA-binding</keyword>
<dbReference type="SUPFAM" id="SSF47413">
    <property type="entry name" value="lambda repressor-like DNA-binding domains"/>
    <property type="match status" value="1"/>
</dbReference>
<organism evidence="4 5">
    <name type="scientific">Selenomonas sputigena (strain ATCC 35185 / DSM 20758 / CCUG 44933 / VPI D19B-28)</name>
    <dbReference type="NCBI Taxonomy" id="546271"/>
    <lineage>
        <taxon>Bacteria</taxon>
        <taxon>Bacillati</taxon>
        <taxon>Bacillota</taxon>
        <taxon>Negativicutes</taxon>
        <taxon>Selenomonadales</taxon>
        <taxon>Selenomonadaceae</taxon>
        <taxon>Selenomonas</taxon>
    </lineage>
</organism>
<protein>
    <submittedName>
        <fullName evidence="4">DNA-binding helix-turn-helix protein</fullName>
    </submittedName>
    <submittedName>
        <fullName evidence="3">Helix-turn-helix domain protein</fullName>
    </submittedName>
</protein>
<reference evidence="3 6" key="2">
    <citation type="submission" date="2011-04" db="EMBL/GenBank/DDBJ databases">
        <title>The complete genome of Selenomonas sputigena DSM 20758.</title>
        <authorList>
            <consortium name="US DOE Joint Genome Institute (JGI-PGF)"/>
            <person name="Lucas S."/>
            <person name="Copeland A."/>
            <person name="Lapidus A."/>
            <person name="Bruce D."/>
            <person name="Goodwin L."/>
            <person name="Pitluck S."/>
            <person name="Peters L."/>
            <person name="Kyrpides N."/>
            <person name="Mavromatis K."/>
            <person name="Ivanova N."/>
            <person name="Ovchinnikova G."/>
            <person name="Teshima H."/>
            <person name="Detter J.C."/>
            <person name="Tapia R."/>
            <person name="Han C."/>
            <person name="Land M."/>
            <person name="Hauser L."/>
            <person name="Markowitz V."/>
            <person name="Cheng J.-F."/>
            <person name="Hugenholtz P."/>
            <person name="Woyke T."/>
            <person name="Wu D."/>
            <person name="Gronow S."/>
            <person name="Wellnitz S."/>
            <person name="Schneider S."/>
            <person name="Klenk H.-P."/>
            <person name="Eisen J.A."/>
        </authorList>
    </citation>
    <scope>NUCLEOTIDE SEQUENCE [LARGE SCALE GENOMIC DNA]</scope>
    <source>
        <strain evidence="3">ATCC 35185</strain>
        <strain evidence="6">ATCC 35185 / DSM 20758 / VPI D19B-28</strain>
    </source>
</reference>